<dbReference type="EMBL" id="GBHO01030048">
    <property type="protein sequence ID" value="JAG13556.1"/>
    <property type="molecule type" value="Transcribed_RNA"/>
</dbReference>
<sequence>KMANKQADKYREMGNDEFRKGEFAKAIEYYTYATEMDPKNPVYLTNRSMCYFKMEEYEKSLRDANKAVSLDGNWAKGYYRAGAAQLARKEYKEALANFDRAASIEPSIQQYKESAKEAKRLFYQGLTPAEITKLEGNDYFKSGDIDKAIDKYSEAIAQIRTLDDKTKVILADIYSNRAMCYQQRWDSKKVIEDSTKALELVPSHAKALVRRAQAYEALEKYQESLDDFEMAVRLQPNMDVAHKGAVRVRGMLRRTGAI</sequence>
<dbReference type="Pfam" id="PF07719">
    <property type="entry name" value="TPR_2"/>
    <property type="match status" value="1"/>
</dbReference>
<reference evidence="4" key="2">
    <citation type="submission" date="2014-07" db="EMBL/GenBank/DDBJ databases">
        <authorList>
            <person name="Hull J."/>
        </authorList>
    </citation>
    <scope>NUCLEOTIDE SEQUENCE</scope>
</reference>
<reference evidence="4" key="1">
    <citation type="journal article" date="2014" name="PLoS ONE">
        <title>Transcriptome-Based Identification of ABC Transporters in the Western Tarnished Plant Bug Lygus hesperus.</title>
        <authorList>
            <person name="Hull J.J."/>
            <person name="Chaney K."/>
            <person name="Geib S.M."/>
            <person name="Fabrick J.A."/>
            <person name="Brent C.S."/>
            <person name="Walsh D."/>
            <person name="Lavine L.C."/>
        </authorList>
    </citation>
    <scope>NUCLEOTIDE SEQUENCE</scope>
</reference>
<dbReference type="GO" id="GO:0051879">
    <property type="term" value="F:Hsp90 protein binding"/>
    <property type="evidence" value="ECO:0007669"/>
    <property type="project" value="TreeGrafter"/>
</dbReference>
<evidence type="ECO:0000313" key="4">
    <source>
        <dbReference type="EMBL" id="JAG13556.1"/>
    </source>
</evidence>
<keyword evidence="2 3" id="KW-0802">TPR repeat</keyword>
<proteinExistence type="predicted"/>
<dbReference type="AlphaFoldDB" id="A0A0A9X1L7"/>
<dbReference type="SUPFAM" id="SSF48452">
    <property type="entry name" value="TPR-like"/>
    <property type="match status" value="2"/>
</dbReference>
<dbReference type="Pfam" id="PF13181">
    <property type="entry name" value="TPR_8"/>
    <property type="match status" value="1"/>
</dbReference>
<gene>
    <name evidence="4" type="primary">Stip1_0</name>
    <name evidence="4" type="ORF">CM83_2436</name>
</gene>
<dbReference type="Pfam" id="PF00515">
    <property type="entry name" value="TPR_1"/>
    <property type="match status" value="1"/>
</dbReference>
<dbReference type="PANTHER" id="PTHR22904">
    <property type="entry name" value="TPR REPEAT CONTAINING PROTEIN"/>
    <property type="match status" value="1"/>
</dbReference>
<evidence type="ECO:0000256" key="2">
    <source>
        <dbReference type="ARBA" id="ARBA00022803"/>
    </source>
</evidence>
<dbReference type="InterPro" id="IPR019734">
    <property type="entry name" value="TPR_rpt"/>
</dbReference>
<organism evidence="4">
    <name type="scientific">Lygus hesperus</name>
    <name type="common">Western plant bug</name>
    <dbReference type="NCBI Taxonomy" id="30085"/>
    <lineage>
        <taxon>Eukaryota</taxon>
        <taxon>Metazoa</taxon>
        <taxon>Ecdysozoa</taxon>
        <taxon>Arthropoda</taxon>
        <taxon>Hexapoda</taxon>
        <taxon>Insecta</taxon>
        <taxon>Pterygota</taxon>
        <taxon>Neoptera</taxon>
        <taxon>Paraneoptera</taxon>
        <taxon>Hemiptera</taxon>
        <taxon>Heteroptera</taxon>
        <taxon>Panheteroptera</taxon>
        <taxon>Cimicomorpha</taxon>
        <taxon>Miridae</taxon>
        <taxon>Mirini</taxon>
        <taxon>Lygus</taxon>
    </lineage>
</organism>
<evidence type="ECO:0000256" key="1">
    <source>
        <dbReference type="ARBA" id="ARBA00022737"/>
    </source>
</evidence>
<feature type="repeat" description="TPR" evidence="3">
    <location>
        <begin position="171"/>
        <end position="204"/>
    </location>
</feature>
<feature type="repeat" description="TPR" evidence="3">
    <location>
        <begin position="205"/>
        <end position="238"/>
    </location>
</feature>
<keyword evidence="1" id="KW-0677">Repeat</keyword>
<feature type="non-terminal residue" evidence="4">
    <location>
        <position position="1"/>
    </location>
</feature>
<dbReference type="InterPro" id="IPR013105">
    <property type="entry name" value="TPR_2"/>
</dbReference>
<feature type="repeat" description="TPR" evidence="3">
    <location>
        <begin position="7"/>
        <end position="40"/>
    </location>
</feature>
<dbReference type="Gene3D" id="1.25.40.10">
    <property type="entry name" value="Tetratricopeptide repeat domain"/>
    <property type="match status" value="2"/>
</dbReference>
<dbReference type="InterPro" id="IPR011990">
    <property type="entry name" value="TPR-like_helical_dom_sf"/>
</dbReference>
<protein>
    <submittedName>
        <fullName evidence="4">Stress-induced-phosphoprotein 1</fullName>
    </submittedName>
</protein>
<name>A0A0A9X1L7_LYGHE</name>
<dbReference type="PROSITE" id="PS50005">
    <property type="entry name" value="TPR"/>
    <property type="match status" value="4"/>
</dbReference>
<evidence type="ECO:0000256" key="3">
    <source>
        <dbReference type="PROSITE-ProRule" id="PRU00339"/>
    </source>
</evidence>
<feature type="repeat" description="TPR" evidence="3">
    <location>
        <begin position="75"/>
        <end position="108"/>
    </location>
</feature>
<accession>A0A0A9X1L7</accession>
<dbReference type="SMART" id="SM00028">
    <property type="entry name" value="TPR"/>
    <property type="match status" value="6"/>
</dbReference>
<dbReference type="PANTHER" id="PTHR22904:SF523">
    <property type="entry name" value="STRESS-INDUCED-PHOSPHOPROTEIN 1"/>
    <property type="match status" value="1"/>
</dbReference>